<keyword evidence="11" id="KW-1185">Reference proteome</keyword>
<evidence type="ECO:0000256" key="7">
    <source>
        <dbReference type="ARBA" id="ARBA00023315"/>
    </source>
</evidence>
<reference evidence="10 11" key="1">
    <citation type="submission" date="2024-02" db="EMBL/GenBank/DDBJ databases">
        <title>Lysinimicrobium sediminis NBRC 112286.</title>
        <authorList>
            <person name="Ichikawa N."/>
            <person name="Katano-Makiyama Y."/>
            <person name="Hidaka K."/>
        </authorList>
    </citation>
    <scope>NUCLEOTIDE SEQUENCE [LARGE SCALE GENOMIC DNA]</scope>
    <source>
        <strain evidence="10 11">NBRC 112286</strain>
    </source>
</reference>
<dbReference type="Pfam" id="PF00795">
    <property type="entry name" value="CN_hydrolase"/>
    <property type="match status" value="1"/>
</dbReference>
<dbReference type="HAMAP" id="MF_01148">
    <property type="entry name" value="Lnt"/>
    <property type="match status" value="1"/>
</dbReference>
<dbReference type="Gene3D" id="3.60.110.10">
    <property type="entry name" value="Carbon-nitrogen hydrolase"/>
    <property type="match status" value="1"/>
</dbReference>
<protein>
    <recommendedName>
        <fullName evidence="8">Apolipoprotein N-acyltransferase</fullName>
        <shortName evidence="8">ALP N-acyltransferase</shortName>
        <ecNumber evidence="8">2.3.1.269</ecNumber>
    </recommendedName>
</protein>
<evidence type="ECO:0000256" key="2">
    <source>
        <dbReference type="ARBA" id="ARBA00022475"/>
    </source>
</evidence>
<feature type="transmembrane region" description="Helical" evidence="8">
    <location>
        <begin position="184"/>
        <end position="204"/>
    </location>
</feature>
<keyword evidence="7 8" id="KW-0012">Acyltransferase</keyword>
<sequence length="509" mass="54591">MLTGLRNLLLAAVAGVGLNLAFPDTGWWYLAPASVAVLWWTLERATAWGGFALGWVYGTAFMLPHLWWANVAVGLVPWIALSAAEGLAWALVGAAWAHVRRSGMLDTHRWALAPVFALLWVASEQLRSMLPFGGFPWGRLGYAMIDTPVARLAWAGGVPLVSLVTVLAGALVGLAWEAARTRRAVTATIAPVLALGLLAAGYVVPLDGQAQAGTLRVAAIQGNVPDRGLDSFDQAREVTQNHLAETVRMAESAESAPDLVVWPENAADIDPRVDAATQEAVDQAIAATGVPLLLGTVDYTPPDGRYNTMLLYGTQGTVLDTYSKQRPAPFAEYVPLRDLARQVTPVVDNVVDMLAGSRAAVVEAPIASLDRAVRIATPICFEVAYDSIVREAVASGAELLIVPTNNATFGRTAESTQQLQMTRIRAIETGRWAIQISTVGVSAVVDPSGRVIDGTDLFTADHMVEKVGLRTELTPAVRLGWFIGWGVLIVPTAIALLAIRRRIAERYDW</sequence>
<accession>A0ABP9WDK7</accession>
<dbReference type="PANTHER" id="PTHR38686">
    <property type="entry name" value="APOLIPOPROTEIN N-ACYLTRANSFERASE"/>
    <property type="match status" value="1"/>
</dbReference>
<keyword evidence="6 8" id="KW-0472">Membrane</keyword>
<dbReference type="Proteomes" id="UP001426770">
    <property type="component" value="Unassembled WGS sequence"/>
</dbReference>
<dbReference type="CDD" id="cd07571">
    <property type="entry name" value="ALP_N-acyl_transferase"/>
    <property type="match status" value="1"/>
</dbReference>
<evidence type="ECO:0000259" key="9">
    <source>
        <dbReference type="PROSITE" id="PS50263"/>
    </source>
</evidence>
<feature type="transmembrane region" description="Helical" evidence="8">
    <location>
        <begin position="75"/>
        <end position="99"/>
    </location>
</feature>
<comment type="subcellular location">
    <subcellularLocation>
        <location evidence="1 8">Cell membrane</location>
        <topology evidence="1 8">Multi-pass membrane protein</topology>
    </subcellularLocation>
</comment>
<keyword evidence="3 8" id="KW-0808">Transferase</keyword>
<dbReference type="RefSeq" id="WP_286215969.1">
    <property type="nucleotide sequence ID" value="NZ_AP027736.1"/>
</dbReference>
<feature type="transmembrane region" description="Helical" evidence="8">
    <location>
        <begin position="49"/>
        <end position="69"/>
    </location>
</feature>
<evidence type="ECO:0000256" key="5">
    <source>
        <dbReference type="ARBA" id="ARBA00022989"/>
    </source>
</evidence>
<evidence type="ECO:0000256" key="8">
    <source>
        <dbReference type="HAMAP-Rule" id="MF_01148"/>
    </source>
</evidence>
<dbReference type="PROSITE" id="PS50263">
    <property type="entry name" value="CN_HYDROLASE"/>
    <property type="match status" value="1"/>
</dbReference>
<dbReference type="InterPro" id="IPR003010">
    <property type="entry name" value="C-N_Hydrolase"/>
</dbReference>
<dbReference type="InterPro" id="IPR036526">
    <property type="entry name" value="C-N_Hydrolase_sf"/>
</dbReference>
<evidence type="ECO:0000256" key="4">
    <source>
        <dbReference type="ARBA" id="ARBA00022692"/>
    </source>
</evidence>
<dbReference type="InterPro" id="IPR045378">
    <property type="entry name" value="LNT_N"/>
</dbReference>
<gene>
    <name evidence="10" type="primary">lnt_1</name>
    <name evidence="8" type="synonym">lnt</name>
    <name evidence="10" type="ORF">Lsed01_00327</name>
</gene>
<dbReference type="PANTHER" id="PTHR38686:SF1">
    <property type="entry name" value="APOLIPOPROTEIN N-ACYLTRANSFERASE"/>
    <property type="match status" value="1"/>
</dbReference>
<evidence type="ECO:0000313" key="10">
    <source>
        <dbReference type="EMBL" id="GAA5517910.1"/>
    </source>
</evidence>
<feature type="domain" description="CN hydrolase" evidence="9">
    <location>
        <begin position="215"/>
        <end position="475"/>
    </location>
</feature>
<evidence type="ECO:0000256" key="1">
    <source>
        <dbReference type="ARBA" id="ARBA00004651"/>
    </source>
</evidence>
<name>A0ABP9WDK7_9MICO</name>
<feature type="transmembrane region" description="Helical" evidence="8">
    <location>
        <begin position="479"/>
        <end position="499"/>
    </location>
</feature>
<organism evidence="10 11">
    <name type="scientific">Demequina sediminis</name>
    <dbReference type="NCBI Taxonomy" id="1930058"/>
    <lineage>
        <taxon>Bacteria</taxon>
        <taxon>Bacillati</taxon>
        <taxon>Actinomycetota</taxon>
        <taxon>Actinomycetes</taxon>
        <taxon>Micrococcales</taxon>
        <taxon>Demequinaceae</taxon>
        <taxon>Demequina</taxon>
    </lineage>
</organism>
<dbReference type="SUPFAM" id="SSF56317">
    <property type="entry name" value="Carbon-nitrogen hydrolase"/>
    <property type="match status" value="1"/>
</dbReference>
<feature type="transmembrane region" description="Helical" evidence="8">
    <location>
        <begin position="152"/>
        <end position="172"/>
    </location>
</feature>
<comment type="pathway">
    <text evidence="8">Protein modification; lipoprotein biosynthesis (N-acyl transfer).</text>
</comment>
<comment type="function">
    <text evidence="8">Catalyzes the phospholipid dependent N-acylation of the N-terminal cysteine of apolipoprotein, the last step in lipoprotein maturation.</text>
</comment>
<proteinExistence type="inferred from homology"/>
<dbReference type="NCBIfam" id="TIGR00546">
    <property type="entry name" value="lnt"/>
    <property type="match status" value="1"/>
</dbReference>
<evidence type="ECO:0000256" key="3">
    <source>
        <dbReference type="ARBA" id="ARBA00022679"/>
    </source>
</evidence>
<dbReference type="InterPro" id="IPR004563">
    <property type="entry name" value="Apolipo_AcylTrfase"/>
</dbReference>
<evidence type="ECO:0000256" key="6">
    <source>
        <dbReference type="ARBA" id="ARBA00023136"/>
    </source>
</evidence>
<evidence type="ECO:0000313" key="11">
    <source>
        <dbReference type="Proteomes" id="UP001426770"/>
    </source>
</evidence>
<comment type="similarity">
    <text evidence="8">Belongs to the CN hydrolase family. Apolipoprotein N-acyltransferase subfamily.</text>
</comment>
<comment type="caution">
    <text evidence="10">The sequence shown here is derived from an EMBL/GenBank/DDBJ whole genome shotgun (WGS) entry which is preliminary data.</text>
</comment>
<dbReference type="EMBL" id="BAABRR010000001">
    <property type="protein sequence ID" value="GAA5517910.1"/>
    <property type="molecule type" value="Genomic_DNA"/>
</dbReference>
<keyword evidence="5 8" id="KW-1133">Transmembrane helix</keyword>
<dbReference type="EC" id="2.3.1.269" evidence="8"/>
<dbReference type="Pfam" id="PF20154">
    <property type="entry name" value="LNT_N"/>
    <property type="match status" value="1"/>
</dbReference>
<keyword evidence="4 8" id="KW-0812">Transmembrane</keyword>
<comment type="caution">
    <text evidence="8">Lacks conserved residue(s) required for the propagation of feature annotation.</text>
</comment>
<comment type="catalytic activity">
    <reaction evidence="8">
        <text>N-terminal S-1,2-diacyl-sn-glyceryl-L-cysteinyl-[lipoprotein] + a glycerophospholipid = N-acyl-S-1,2-diacyl-sn-glyceryl-L-cysteinyl-[lipoprotein] + a 2-acyl-sn-glycero-3-phospholipid + H(+)</text>
        <dbReference type="Rhea" id="RHEA:48228"/>
        <dbReference type="Rhea" id="RHEA-COMP:14681"/>
        <dbReference type="Rhea" id="RHEA-COMP:14684"/>
        <dbReference type="ChEBI" id="CHEBI:15378"/>
        <dbReference type="ChEBI" id="CHEBI:136912"/>
        <dbReference type="ChEBI" id="CHEBI:140656"/>
        <dbReference type="ChEBI" id="CHEBI:140657"/>
        <dbReference type="ChEBI" id="CHEBI:140660"/>
        <dbReference type="EC" id="2.3.1.269"/>
    </reaction>
</comment>
<keyword evidence="2 8" id="KW-1003">Cell membrane</keyword>